<dbReference type="OrthoDB" id="8454704at2"/>
<comment type="caution">
    <text evidence="2">The sequence shown here is derived from an EMBL/GenBank/DDBJ whole genome shotgun (WGS) entry which is preliminary data.</text>
</comment>
<accession>A0A3A1WSF5</accession>
<keyword evidence="1" id="KW-0812">Transmembrane</keyword>
<organism evidence="2 3">
    <name type="scientific">Aureimonas flava</name>
    <dbReference type="NCBI Taxonomy" id="2320271"/>
    <lineage>
        <taxon>Bacteria</taxon>
        <taxon>Pseudomonadati</taxon>
        <taxon>Pseudomonadota</taxon>
        <taxon>Alphaproteobacteria</taxon>
        <taxon>Hyphomicrobiales</taxon>
        <taxon>Aurantimonadaceae</taxon>
        <taxon>Aureimonas</taxon>
    </lineage>
</organism>
<protein>
    <submittedName>
        <fullName evidence="2">DUF2232 domain-containing protein</fullName>
    </submittedName>
</protein>
<feature type="transmembrane region" description="Helical" evidence="1">
    <location>
        <begin position="236"/>
        <end position="257"/>
    </location>
</feature>
<feature type="transmembrane region" description="Helical" evidence="1">
    <location>
        <begin position="71"/>
        <end position="92"/>
    </location>
</feature>
<dbReference type="InterPro" id="IPR018710">
    <property type="entry name" value="DUF2232"/>
</dbReference>
<feature type="transmembrane region" description="Helical" evidence="1">
    <location>
        <begin position="269"/>
        <end position="294"/>
    </location>
</feature>
<evidence type="ECO:0000313" key="2">
    <source>
        <dbReference type="EMBL" id="RIY03521.1"/>
    </source>
</evidence>
<gene>
    <name evidence="2" type="ORF">D3218_01825</name>
</gene>
<name>A0A3A1WSF5_9HYPH</name>
<reference evidence="3" key="1">
    <citation type="submission" date="2018-09" db="EMBL/GenBank/DDBJ databases">
        <authorList>
            <person name="Tuo L."/>
        </authorList>
    </citation>
    <scope>NUCLEOTIDE SEQUENCE [LARGE SCALE GENOMIC DNA]</scope>
    <source>
        <strain evidence="3">M2BS4Y-1</strain>
    </source>
</reference>
<dbReference type="Proteomes" id="UP000265750">
    <property type="component" value="Unassembled WGS sequence"/>
</dbReference>
<sequence>MNRTALPIGLVAGLAAALLFAGLVTQSPGAVVLALAAPVPVLIASLGWGSRAGFIAAGTSAVAIASFMESILSGAAMLLGSGLPAAVIGHMAGLARPREDGTSLDWYPLSRLLFALVAIAAATVVVLGALLGYDAAGLEAAVTDALSSQPDSPISDPQQVQSFVRLVVAAIPFVQPTLTVLTLAACLYVAAAIVRLSGRLQRPKDDIPATAGLPRIALPLFALALAASFLPGTAGTLGAVVAGAFGTGFTLVGLATMHRRTRERPARGLVLFSAYGAIFLLTFPLLAFLVLGVFDTARNRGADNPQT</sequence>
<dbReference type="AlphaFoldDB" id="A0A3A1WSF5"/>
<evidence type="ECO:0000313" key="3">
    <source>
        <dbReference type="Proteomes" id="UP000265750"/>
    </source>
</evidence>
<keyword evidence="1" id="KW-1133">Transmembrane helix</keyword>
<keyword evidence="3" id="KW-1185">Reference proteome</keyword>
<dbReference type="EMBL" id="QYRN01000001">
    <property type="protein sequence ID" value="RIY03521.1"/>
    <property type="molecule type" value="Genomic_DNA"/>
</dbReference>
<dbReference type="RefSeq" id="WP_119538179.1">
    <property type="nucleotide sequence ID" value="NZ_QYRN01000001.1"/>
</dbReference>
<dbReference type="Pfam" id="PF09991">
    <property type="entry name" value="DUF2232"/>
    <property type="match status" value="1"/>
</dbReference>
<feature type="transmembrane region" description="Helical" evidence="1">
    <location>
        <begin position="112"/>
        <end position="133"/>
    </location>
</feature>
<proteinExistence type="predicted"/>
<feature type="transmembrane region" description="Helical" evidence="1">
    <location>
        <begin position="212"/>
        <end position="230"/>
    </location>
</feature>
<evidence type="ECO:0000256" key="1">
    <source>
        <dbReference type="SAM" id="Phobius"/>
    </source>
</evidence>
<feature type="transmembrane region" description="Helical" evidence="1">
    <location>
        <begin position="166"/>
        <end position="191"/>
    </location>
</feature>
<keyword evidence="1" id="KW-0472">Membrane</keyword>